<dbReference type="Pfam" id="PF00232">
    <property type="entry name" value="Glyco_hydro_1"/>
    <property type="match status" value="1"/>
</dbReference>
<keyword evidence="4" id="KW-0325">Glycoprotein</keyword>
<evidence type="ECO:0000256" key="4">
    <source>
        <dbReference type="ARBA" id="ARBA00023180"/>
    </source>
</evidence>
<dbReference type="InterPro" id="IPR017853">
    <property type="entry name" value="GH"/>
</dbReference>
<proteinExistence type="inferred from homology"/>
<keyword evidence="8" id="KW-1185">Reference proteome</keyword>
<dbReference type="PROSITE" id="PS00653">
    <property type="entry name" value="GLYCOSYL_HYDROL_F1_2"/>
    <property type="match status" value="1"/>
</dbReference>
<evidence type="ECO:0000313" key="8">
    <source>
        <dbReference type="Proteomes" id="UP000077755"/>
    </source>
</evidence>
<dbReference type="InterPro" id="IPR001360">
    <property type="entry name" value="Glyco_hydro_1"/>
</dbReference>
<comment type="similarity">
    <text evidence="1 5">Belongs to the glycosyl hydrolase 1 family.</text>
</comment>
<dbReference type="PANTHER" id="PTHR10353:SF29">
    <property type="entry name" value="BETA-GLUCOSIDASE 11"/>
    <property type="match status" value="1"/>
</dbReference>
<keyword evidence="2 6" id="KW-0732">Signal</keyword>
<dbReference type="Gene3D" id="3.20.20.80">
    <property type="entry name" value="Glycosidases"/>
    <property type="match status" value="1"/>
</dbReference>
<dbReference type="PANTHER" id="PTHR10353">
    <property type="entry name" value="GLYCOSYL HYDROLASE"/>
    <property type="match status" value="1"/>
</dbReference>
<evidence type="ECO:0000256" key="6">
    <source>
        <dbReference type="SAM" id="SignalP"/>
    </source>
</evidence>
<dbReference type="FunFam" id="3.20.20.80:FF:000069">
    <property type="entry name" value="Beta-glucosidase 1"/>
    <property type="match status" value="1"/>
</dbReference>
<dbReference type="GO" id="GO:0005975">
    <property type="term" value="P:carbohydrate metabolic process"/>
    <property type="evidence" value="ECO:0007669"/>
    <property type="project" value="InterPro"/>
</dbReference>
<feature type="signal peptide" evidence="6">
    <location>
        <begin position="1"/>
        <end position="18"/>
    </location>
</feature>
<dbReference type="Proteomes" id="UP000077755">
    <property type="component" value="Chromosome 5"/>
</dbReference>
<dbReference type="InterPro" id="IPR033132">
    <property type="entry name" value="GH_1_N_CS"/>
</dbReference>
<gene>
    <name evidence="7" type="ORF">DCAR_0520975</name>
</gene>
<dbReference type="GO" id="GO:0008422">
    <property type="term" value="F:beta-glucosidase activity"/>
    <property type="evidence" value="ECO:0007669"/>
    <property type="project" value="TreeGrafter"/>
</dbReference>
<dbReference type="SUPFAM" id="SSF51445">
    <property type="entry name" value="(Trans)glycosidases"/>
    <property type="match status" value="1"/>
</dbReference>
<evidence type="ECO:0000256" key="2">
    <source>
        <dbReference type="ARBA" id="ARBA00022729"/>
    </source>
</evidence>
<reference evidence="7" key="1">
    <citation type="journal article" date="2016" name="Nat. Genet.">
        <title>A high-quality carrot genome assembly provides new insights into carotenoid accumulation and asterid genome evolution.</title>
        <authorList>
            <person name="Iorizzo M."/>
            <person name="Ellison S."/>
            <person name="Senalik D."/>
            <person name="Zeng P."/>
            <person name="Satapoomin P."/>
            <person name="Huang J."/>
            <person name="Bowman M."/>
            <person name="Iovene M."/>
            <person name="Sanseverino W."/>
            <person name="Cavagnaro P."/>
            <person name="Yildiz M."/>
            <person name="Macko-Podgorni A."/>
            <person name="Moranska E."/>
            <person name="Grzebelus E."/>
            <person name="Grzebelus D."/>
            <person name="Ashrafi H."/>
            <person name="Zheng Z."/>
            <person name="Cheng S."/>
            <person name="Spooner D."/>
            <person name="Van Deynze A."/>
            <person name="Simon P."/>
        </authorList>
    </citation>
    <scope>NUCLEOTIDE SEQUENCE</scope>
    <source>
        <tissue evidence="7">Leaf</tissue>
    </source>
</reference>
<reference evidence="7" key="2">
    <citation type="submission" date="2022-03" db="EMBL/GenBank/DDBJ databases">
        <title>Draft title - Genomic analysis of global carrot germplasm unveils the trajectory of domestication and the origin of high carotenoid orange carrot.</title>
        <authorList>
            <person name="Iorizzo M."/>
            <person name="Ellison S."/>
            <person name="Senalik D."/>
            <person name="Macko-Podgorni A."/>
            <person name="Grzebelus D."/>
            <person name="Bostan H."/>
            <person name="Rolling W."/>
            <person name="Curaba J."/>
            <person name="Simon P."/>
        </authorList>
    </citation>
    <scope>NUCLEOTIDE SEQUENCE</scope>
    <source>
        <tissue evidence="7">Leaf</tissue>
    </source>
</reference>
<evidence type="ECO:0000313" key="7">
    <source>
        <dbReference type="EMBL" id="WOH01591.1"/>
    </source>
</evidence>
<accession>A0AAF0X826</accession>
<evidence type="ECO:0000256" key="3">
    <source>
        <dbReference type="ARBA" id="ARBA00022801"/>
    </source>
</evidence>
<protein>
    <recommendedName>
        <fullName evidence="9">Beta-glucosidase 11-like</fullName>
    </recommendedName>
</protein>
<keyword evidence="3" id="KW-0378">Hydrolase</keyword>
<organism evidence="7 8">
    <name type="scientific">Daucus carota subsp. sativus</name>
    <name type="common">Carrot</name>
    <dbReference type="NCBI Taxonomy" id="79200"/>
    <lineage>
        <taxon>Eukaryota</taxon>
        <taxon>Viridiplantae</taxon>
        <taxon>Streptophyta</taxon>
        <taxon>Embryophyta</taxon>
        <taxon>Tracheophyta</taxon>
        <taxon>Spermatophyta</taxon>
        <taxon>Magnoliopsida</taxon>
        <taxon>eudicotyledons</taxon>
        <taxon>Gunneridae</taxon>
        <taxon>Pentapetalae</taxon>
        <taxon>asterids</taxon>
        <taxon>campanulids</taxon>
        <taxon>Apiales</taxon>
        <taxon>Apiaceae</taxon>
        <taxon>Apioideae</taxon>
        <taxon>Scandiceae</taxon>
        <taxon>Daucinae</taxon>
        <taxon>Daucus</taxon>
        <taxon>Daucus sect. Daucus</taxon>
    </lineage>
</organism>
<dbReference type="EMBL" id="CP093347">
    <property type="protein sequence ID" value="WOH01591.1"/>
    <property type="molecule type" value="Genomic_DNA"/>
</dbReference>
<evidence type="ECO:0000256" key="5">
    <source>
        <dbReference type="RuleBase" id="RU003690"/>
    </source>
</evidence>
<feature type="chain" id="PRO_5042187262" description="Beta-glucosidase 11-like" evidence="6">
    <location>
        <begin position="19"/>
        <end position="501"/>
    </location>
</feature>
<dbReference type="AlphaFoldDB" id="A0AAF0X826"/>
<evidence type="ECO:0000256" key="1">
    <source>
        <dbReference type="ARBA" id="ARBA00010838"/>
    </source>
</evidence>
<name>A0AAF0X826_DAUCS</name>
<dbReference type="PRINTS" id="PR00131">
    <property type="entry name" value="GLHYDRLASE1"/>
</dbReference>
<sequence>MGTSFVIIFMLMTVLVVAEMKADEVEGVRSFSRLDFPLPPHFVFGSSTSSYQVEGAAFEDGRKPSIWDTYAHSGYTNGANGDIACDEYHKYKEDVHLMVETGLEAYRFSISWSRLIPNGTGAVNPKGLQYYNNLINELINHGIEPHVTLFHYDTPQILEDEYGGWLSKKTVKAFVAYANICFREFGDRVLHWTTFNEPNVFAHYGYDLGLFQPSRCSSPFGTNCVGGNSSTEPYIVAHNILLAHAATARLYFKKYKAEQHGLIGLDVYAYWYVPYTNAPEDVIATQRAFDFFIGWFLNPLVHGDYPDVMKKNAETRIPTFTKLESRLVKGSFDFLGLNHYSTIQVEDMSINLQMDVRDFTEDMALPYNPSGLRELLEYMKNYGNPPIYIYENGQSTIRNETLHDVPRLRYIQGYIGSLLDALRSGSNARGYFIWSFLDVFELLDGFESGYGLYYVDLDDKNLKRYPKLSAQWYSNFLKGRSHQVIEISPNISYLSQSQFSQ</sequence>
<evidence type="ECO:0008006" key="9">
    <source>
        <dbReference type="Google" id="ProtNLM"/>
    </source>
</evidence>